<organism evidence="4 5">
    <name type="scientific">Nitratireductor indicus C115</name>
    <dbReference type="NCBI Taxonomy" id="1231190"/>
    <lineage>
        <taxon>Bacteria</taxon>
        <taxon>Pseudomonadati</taxon>
        <taxon>Pseudomonadota</taxon>
        <taxon>Alphaproteobacteria</taxon>
        <taxon>Hyphomicrobiales</taxon>
        <taxon>Phyllobacteriaceae</taxon>
        <taxon>Nitratireductor</taxon>
    </lineage>
</organism>
<dbReference type="PATRIC" id="fig|1231190.3.peg.3844"/>
<dbReference type="STRING" id="721133.SAMN05216176_102572"/>
<dbReference type="GO" id="GO:1990961">
    <property type="term" value="P:xenobiotic detoxification by transmembrane export across the plasma membrane"/>
    <property type="evidence" value="ECO:0007669"/>
    <property type="project" value="InterPro"/>
</dbReference>
<dbReference type="PANTHER" id="PTHR32347">
    <property type="entry name" value="EFFLUX SYSTEM COMPONENT YKNX-RELATED"/>
    <property type="match status" value="1"/>
</dbReference>
<evidence type="ECO:0000256" key="1">
    <source>
        <dbReference type="ARBA" id="ARBA00004196"/>
    </source>
</evidence>
<proteinExistence type="predicted"/>
<dbReference type="RefSeq" id="WP_009451927.1">
    <property type="nucleotide sequence ID" value="NZ_AMSI01000014.1"/>
</dbReference>
<dbReference type="Gene3D" id="6.10.140.1990">
    <property type="match status" value="1"/>
</dbReference>
<sequence length="401" mass="42902">MNRNWIKPAGLAAVAIAIVGGFVYALREEPALVDTAQVSRGPMQVSVREEGVTRVREVYTISTPIAGHLARTLLEEGDRVEAGRTVVASIHPLDPPLIDERTKAELLAARDAAEAAVRIADIERVRVETALRLARDELERALKLHGPGIISESSMQKAENEVDLLEAQVDAATATINLRKAQLASAEASMMQPTSAERGTEGCCVNLHAPVDGVVLQMLAKSEQAVASGSRIAEIGDPQDLEVVVDLLSSDAVQIAPGARAQVSDWGGSAVLAARVKRIDPAAFTKVSALGIEEQRVNAVLELEDRDARLGHGYRVFAELVVWESGDSLRVPISALFRAGREWRVFAVKDNRLREVSVTLGHMNDEIAELLSGLGEGETVVVHPGDTLAEGSLVAPRGQEG</sequence>
<dbReference type="InterPro" id="IPR030190">
    <property type="entry name" value="MacA_alpha-hairpin_sf"/>
</dbReference>
<dbReference type="AlphaFoldDB" id="K2N088"/>
<dbReference type="Gene3D" id="2.40.420.20">
    <property type="match status" value="1"/>
</dbReference>
<dbReference type="InterPro" id="IPR050465">
    <property type="entry name" value="UPF0194_transport"/>
</dbReference>
<dbReference type="InterPro" id="IPR058637">
    <property type="entry name" value="YknX-like_C"/>
</dbReference>
<dbReference type="GO" id="GO:1990195">
    <property type="term" value="C:macrolide transmembrane transporter complex"/>
    <property type="evidence" value="ECO:0007669"/>
    <property type="project" value="InterPro"/>
</dbReference>
<evidence type="ECO:0000256" key="2">
    <source>
        <dbReference type="ARBA" id="ARBA00023054"/>
    </source>
</evidence>
<evidence type="ECO:0000313" key="4">
    <source>
        <dbReference type="EMBL" id="EKF40928.1"/>
    </source>
</evidence>
<dbReference type="PANTHER" id="PTHR32347:SF29">
    <property type="entry name" value="UPF0194 MEMBRANE PROTEIN YBHG"/>
    <property type="match status" value="1"/>
</dbReference>
<dbReference type="Proteomes" id="UP000007374">
    <property type="component" value="Unassembled WGS sequence"/>
</dbReference>
<feature type="domain" description="YknX-like C-terminal permuted SH3-like" evidence="3">
    <location>
        <begin position="329"/>
        <end position="394"/>
    </location>
</feature>
<keyword evidence="2" id="KW-0175">Coiled coil</keyword>
<comment type="caution">
    <text evidence="4">The sequence shown here is derived from an EMBL/GenBank/DDBJ whole genome shotgun (WGS) entry which is preliminary data.</text>
</comment>
<accession>K2N088</accession>
<gene>
    <name evidence="4" type="ORF">NA8A_18592</name>
</gene>
<dbReference type="Pfam" id="PF25989">
    <property type="entry name" value="YknX_C"/>
    <property type="match status" value="1"/>
</dbReference>
<reference evidence="4 5" key="1">
    <citation type="journal article" date="2012" name="J. Bacteriol.">
        <title>Genome Sequence of Nitratireductor indicus Type Strain C115.</title>
        <authorList>
            <person name="Lai Q."/>
            <person name="Li G."/>
            <person name="Yu Z."/>
            <person name="Shao Z."/>
        </authorList>
    </citation>
    <scope>NUCLEOTIDE SEQUENCE [LARGE SCALE GENOMIC DNA]</scope>
    <source>
        <strain evidence="4 5">C115</strain>
    </source>
</reference>
<evidence type="ECO:0000313" key="5">
    <source>
        <dbReference type="Proteomes" id="UP000007374"/>
    </source>
</evidence>
<dbReference type="GO" id="GO:0019898">
    <property type="term" value="C:extrinsic component of membrane"/>
    <property type="evidence" value="ECO:0007669"/>
    <property type="project" value="InterPro"/>
</dbReference>
<dbReference type="GO" id="GO:0030313">
    <property type="term" value="C:cell envelope"/>
    <property type="evidence" value="ECO:0007669"/>
    <property type="project" value="UniProtKB-SubCell"/>
</dbReference>
<dbReference type="EMBL" id="AMSI01000014">
    <property type="protein sequence ID" value="EKF40928.1"/>
    <property type="molecule type" value="Genomic_DNA"/>
</dbReference>
<name>K2N088_9HYPH</name>
<protein>
    <submittedName>
        <fullName evidence="4">RND family efflux transporter MFP subunit</fullName>
    </submittedName>
</protein>
<dbReference type="eggNOG" id="COG0845">
    <property type="taxonomic scope" value="Bacteria"/>
</dbReference>
<dbReference type="OrthoDB" id="9791520at2"/>
<comment type="subcellular location">
    <subcellularLocation>
        <location evidence="1">Cell envelope</location>
    </subcellularLocation>
</comment>
<evidence type="ECO:0000259" key="3">
    <source>
        <dbReference type="Pfam" id="PF25989"/>
    </source>
</evidence>
<keyword evidence="5" id="KW-1185">Reference proteome</keyword>
<dbReference type="Gene3D" id="2.40.50.100">
    <property type="match status" value="1"/>
</dbReference>